<feature type="compositionally biased region" description="Polar residues" evidence="1">
    <location>
        <begin position="15"/>
        <end position="27"/>
    </location>
</feature>
<evidence type="ECO:0000313" key="2">
    <source>
        <dbReference type="EMBL" id="KAK0750055.1"/>
    </source>
</evidence>
<dbReference type="AlphaFoldDB" id="A0AA40F2K1"/>
<comment type="caution">
    <text evidence="2">The sequence shown here is derived from an EMBL/GenBank/DDBJ whole genome shotgun (WGS) entry which is preliminary data.</text>
</comment>
<keyword evidence="3" id="KW-1185">Reference proteome</keyword>
<protein>
    <submittedName>
        <fullName evidence="2">Uncharacterized protein</fullName>
    </submittedName>
</protein>
<evidence type="ECO:0000256" key="1">
    <source>
        <dbReference type="SAM" id="MobiDB-lite"/>
    </source>
</evidence>
<feature type="compositionally biased region" description="Polar residues" evidence="1">
    <location>
        <begin position="34"/>
        <end position="44"/>
    </location>
</feature>
<proteinExistence type="predicted"/>
<evidence type="ECO:0000313" key="3">
    <source>
        <dbReference type="Proteomes" id="UP001172155"/>
    </source>
</evidence>
<name>A0AA40F2K1_9PEZI</name>
<dbReference type="EMBL" id="JAUKUD010000003">
    <property type="protein sequence ID" value="KAK0750055.1"/>
    <property type="molecule type" value="Genomic_DNA"/>
</dbReference>
<gene>
    <name evidence="2" type="ORF">B0T18DRAFT_462023</name>
</gene>
<organism evidence="2 3">
    <name type="scientific">Schizothecium vesticola</name>
    <dbReference type="NCBI Taxonomy" id="314040"/>
    <lineage>
        <taxon>Eukaryota</taxon>
        <taxon>Fungi</taxon>
        <taxon>Dikarya</taxon>
        <taxon>Ascomycota</taxon>
        <taxon>Pezizomycotina</taxon>
        <taxon>Sordariomycetes</taxon>
        <taxon>Sordariomycetidae</taxon>
        <taxon>Sordariales</taxon>
        <taxon>Schizotheciaceae</taxon>
        <taxon>Schizothecium</taxon>
    </lineage>
</organism>
<sequence length="511" mass="54547">MTLPRQIPRHVDSGYATQTNTAFTSPVGTKEKSSTSAQSTNNAPQDEFAHSSPRSVPMPGRKDLQIVRRDIDYAFNARFREIAPRMQQLLQKSLQKWSSSVFALAKSRPKRQQQATMSLRLMAVGKTAESAKPTIVIFLAGEHIKSLEAALGQTELRQLYRSDDGVTPSFEVIVVGQEPMKRSYQDVSVLWEASRTMERNISTLCGVQIRLDAGDARVAGATMGGIVKLTYGPGDFKLAGMTAGHPLESLLDTEDTDDEVTLPKHDWALIEIDPLVRIRPNLMPIAGNSGSLSLSIPKYPGTLGRLRRQNGHGTSMTTAPPASFPDVNPIEVALLSGSSHFSGAMLGLLSHMPGSIMLSPDDGFIDAYLLTLDEGQEFQDGDSGSWVVNPTSLEVYGHVVATDITGDAYIVPLYASLEEMKEALGVESVSLPDTADLLDAAFVGEGEGGGGEAGWLGGGGGGDGHSGGGWGVGVGGHVGTYLLAWGGIGLVLCAVDRWWVDLEGGWLRVGD</sequence>
<reference evidence="2" key="1">
    <citation type="submission" date="2023-06" db="EMBL/GenBank/DDBJ databases">
        <title>Genome-scale phylogeny and comparative genomics of the fungal order Sordariales.</title>
        <authorList>
            <consortium name="Lawrence Berkeley National Laboratory"/>
            <person name="Hensen N."/>
            <person name="Bonometti L."/>
            <person name="Westerberg I."/>
            <person name="Brannstrom I.O."/>
            <person name="Guillou S."/>
            <person name="Cros-Aarteil S."/>
            <person name="Calhoun S."/>
            <person name="Haridas S."/>
            <person name="Kuo A."/>
            <person name="Mondo S."/>
            <person name="Pangilinan J."/>
            <person name="Riley R."/>
            <person name="LaButti K."/>
            <person name="Andreopoulos B."/>
            <person name="Lipzen A."/>
            <person name="Chen C."/>
            <person name="Yanf M."/>
            <person name="Daum C."/>
            <person name="Ng V."/>
            <person name="Clum A."/>
            <person name="Steindorff A."/>
            <person name="Ohm R."/>
            <person name="Martin F."/>
            <person name="Silar P."/>
            <person name="Natvig D."/>
            <person name="Lalanne C."/>
            <person name="Gautier V."/>
            <person name="Ament-velasquez S.L."/>
            <person name="Kruys A."/>
            <person name="Hutchinson M.I."/>
            <person name="Powell A.J."/>
            <person name="Barry K."/>
            <person name="Miller A.N."/>
            <person name="Grigoriev I.V."/>
            <person name="Debuchy R."/>
            <person name="Gladieux P."/>
            <person name="Thoren M.H."/>
            <person name="Johannesson H."/>
        </authorList>
    </citation>
    <scope>NUCLEOTIDE SEQUENCE</scope>
    <source>
        <strain evidence="2">SMH3187-1</strain>
    </source>
</reference>
<dbReference type="Proteomes" id="UP001172155">
    <property type="component" value="Unassembled WGS sequence"/>
</dbReference>
<feature type="region of interest" description="Disordered" evidence="1">
    <location>
        <begin position="1"/>
        <end position="63"/>
    </location>
</feature>
<accession>A0AA40F2K1</accession>